<keyword evidence="3" id="KW-1185">Reference proteome</keyword>
<proteinExistence type="predicted"/>
<sequence length="289" mass="32193">MESFYSSTKLDISVNATFIALIPEKKNVMNISKFISISLVGSVYKIVAKVLSRRLKLVTGPLISENQCAFLKGRQIYDGILITNEILHSVELVILKLDFSKAYDCVRWDFLEMVLIKMGFGNKWRSWIRECTSTPRISMLVNGSTTREFIIRRGLRQGDPLPLYLFIMVTKALNLLILAAERCGAIEGISNMLPDYSFTHLQFADDTVLFLGTLEKSLINVKLRCFEACSGLSINFNKPCLVGVVGVEIETVNRLAMLCGCQVGSLLINYLGIPLGVDPKESKDMGSSS</sequence>
<evidence type="ECO:0000313" key="3">
    <source>
        <dbReference type="Proteomes" id="UP001165190"/>
    </source>
</evidence>
<feature type="domain" description="Reverse transcriptase" evidence="1">
    <location>
        <begin position="32"/>
        <end position="273"/>
    </location>
</feature>
<accession>A0A9W7MVG5</accession>
<dbReference type="PANTHER" id="PTHR31635:SF196">
    <property type="entry name" value="REVERSE TRANSCRIPTASE DOMAIN-CONTAINING PROTEIN-RELATED"/>
    <property type="match status" value="1"/>
</dbReference>
<dbReference type="InterPro" id="IPR000477">
    <property type="entry name" value="RT_dom"/>
</dbReference>
<organism evidence="2 3">
    <name type="scientific">Hibiscus trionum</name>
    <name type="common">Flower of an hour</name>
    <dbReference type="NCBI Taxonomy" id="183268"/>
    <lineage>
        <taxon>Eukaryota</taxon>
        <taxon>Viridiplantae</taxon>
        <taxon>Streptophyta</taxon>
        <taxon>Embryophyta</taxon>
        <taxon>Tracheophyta</taxon>
        <taxon>Spermatophyta</taxon>
        <taxon>Magnoliopsida</taxon>
        <taxon>eudicotyledons</taxon>
        <taxon>Gunneridae</taxon>
        <taxon>Pentapetalae</taxon>
        <taxon>rosids</taxon>
        <taxon>malvids</taxon>
        <taxon>Malvales</taxon>
        <taxon>Malvaceae</taxon>
        <taxon>Malvoideae</taxon>
        <taxon>Hibiscus</taxon>
    </lineage>
</organism>
<dbReference type="CDD" id="cd01650">
    <property type="entry name" value="RT_nLTR_like"/>
    <property type="match status" value="1"/>
</dbReference>
<dbReference type="PANTHER" id="PTHR31635">
    <property type="entry name" value="REVERSE TRANSCRIPTASE DOMAIN-CONTAINING PROTEIN-RELATED"/>
    <property type="match status" value="1"/>
</dbReference>
<reference evidence="2" key="1">
    <citation type="submission" date="2023-05" db="EMBL/GenBank/DDBJ databases">
        <title>Genome and transcriptome analyses reveal genes involved in the formation of fine ridges on petal epidermal cells in Hibiscus trionum.</title>
        <authorList>
            <person name="Koshimizu S."/>
            <person name="Masuda S."/>
            <person name="Ishii T."/>
            <person name="Shirasu K."/>
            <person name="Hoshino A."/>
            <person name="Arita M."/>
        </authorList>
    </citation>
    <scope>NUCLEOTIDE SEQUENCE</scope>
    <source>
        <strain evidence="2">Hamamatsu line</strain>
    </source>
</reference>
<name>A0A9W7MVG5_HIBTR</name>
<dbReference type="Proteomes" id="UP001165190">
    <property type="component" value="Unassembled WGS sequence"/>
</dbReference>
<evidence type="ECO:0000313" key="2">
    <source>
        <dbReference type="EMBL" id="GMJ15252.1"/>
    </source>
</evidence>
<dbReference type="Pfam" id="PF00078">
    <property type="entry name" value="RVT_1"/>
    <property type="match status" value="1"/>
</dbReference>
<dbReference type="EMBL" id="BSYR01000077">
    <property type="protein sequence ID" value="GMJ15252.1"/>
    <property type="molecule type" value="Genomic_DNA"/>
</dbReference>
<protein>
    <recommendedName>
        <fullName evidence="1">Reverse transcriptase domain-containing protein</fullName>
    </recommendedName>
</protein>
<gene>
    <name evidence="2" type="ORF">HRI_005194400</name>
</gene>
<evidence type="ECO:0000259" key="1">
    <source>
        <dbReference type="Pfam" id="PF00078"/>
    </source>
</evidence>
<comment type="caution">
    <text evidence="2">The sequence shown here is derived from an EMBL/GenBank/DDBJ whole genome shotgun (WGS) entry which is preliminary data.</text>
</comment>
<dbReference type="AlphaFoldDB" id="A0A9W7MVG5"/>
<dbReference type="OrthoDB" id="1000471at2759"/>